<dbReference type="Proteomes" id="UP001295444">
    <property type="component" value="Chromosome 04"/>
</dbReference>
<protein>
    <submittedName>
        <fullName evidence="2">Uncharacterized protein</fullName>
    </submittedName>
</protein>
<dbReference type="AlphaFoldDB" id="A0AAD1W0A7"/>
<evidence type="ECO:0000313" key="2">
    <source>
        <dbReference type="EMBL" id="CAH2283290.1"/>
    </source>
</evidence>
<name>A0AAD1W0A7_PELCU</name>
<dbReference type="EMBL" id="OW240915">
    <property type="protein sequence ID" value="CAH2283290.1"/>
    <property type="molecule type" value="Genomic_DNA"/>
</dbReference>
<proteinExistence type="predicted"/>
<feature type="region of interest" description="Disordered" evidence="1">
    <location>
        <begin position="43"/>
        <end position="91"/>
    </location>
</feature>
<keyword evidence="3" id="KW-1185">Reference proteome</keyword>
<sequence>MATCWICSAPTSQFIAEYEAITPFNRNPTQTPGQATAQWVVQPENLSQTSKNKKKEQEYWGPLTTGSKRHGSQDDAFADNASDIGDDFSDGAVEHHVPTLAASKPSHLPPDSAPVTAAVLKELLVGLQHTLKANKAQICQDLRGLTGSMGTLEQDTCQNAQQTLLLQQTIQELKQQ</sequence>
<evidence type="ECO:0000256" key="1">
    <source>
        <dbReference type="SAM" id="MobiDB-lite"/>
    </source>
</evidence>
<reference evidence="2" key="1">
    <citation type="submission" date="2022-03" db="EMBL/GenBank/DDBJ databases">
        <authorList>
            <person name="Alioto T."/>
            <person name="Alioto T."/>
            <person name="Gomez Garrido J."/>
        </authorList>
    </citation>
    <scope>NUCLEOTIDE SEQUENCE</scope>
</reference>
<accession>A0AAD1W0A7</accession>
<gene>
    <name evidence="2" type="ORF">PECUL_23A024469</name>
</gene>
<organism evidence="2 3">
    <name type="scientific">Pelobates cultripes</name>
    <name type="common">Western spadefoot toad</name>
    <dbReference type="NCBI Taxonomy" id="61616"/>
    <lineage>
        <taxon>Eukaryota</taxon>
        <taxon>Metazoa</taxon>
        <taxon>Chordata</taxon>
        <taxon>Craniata</taxon>
        <taxon>Vertebrata</taxon>
        <taxon>Euteleostomi</taxon>
        <taxon>Amphibia</taxon>
        <taxon>Batrachia</taxon>
        <taxon>Anura</taxon>
        <taxon>Pelobatoidea</taxon>
        <taxon>Pelobatidae</taxon>
        <taxon>Pelobates</taxon>
    </lineage>
</organism>
<evidence type="ECO:0000313" key="3">
    <source>
        <dbReference type="Proteomes" id="UP001295444"/>
    </source>
</evidence>